<evidence type="ECO:0000256" key="3">
    <source>
        <dbReference type="ARBA" id="ARBA00022692"/>
    </source>
</evidence>
<dbReference type="SUPFAM" id="SSF140478">
    <property type="entry name" value="LemA-like"/>
    <property type="match status" value="1"/>
</dbReference>
<dbReference type="PANTHER" id="PTHR34478">
    <property type="entry name" value="PROTEIN LEMA"/>
    <property type="match status" value="1"/>
</dbReference>
<dbReference type="InterPro" id="IPR007156">
    <property type="entry name" value="MamQ_LemA"/>
</dbReference>
<feature type="transmembrane region" description="Helical" evidence="6">
    <location>
        <begin position="6"/>
        <end position="23"/>
    </location>
</feature>
<name>A0ABY8NGA1_9GAMM</name>
<evidence type="ECO:0000256" key="1">
    <source>
        <dbReference type="ARBA" id="ARBA00004167"/>
    </source>
</evidence>
<dbReference type="Gene3D" id="1.20.1440.20">
    <property type="entry name" value="LemA-like domain"/>
    <property type="match status" value="1"/>
</dbReference>
<gene>
    <name evidence="7" type="ORF">PVT68_06570</name>
</gene>
<keyword evidence="8" id="KW-1185">Reference proteome</keyword>
<evidence type="ECO:0000313" key="7">
    <source>
        <dbReference type="EMBL" id="WGL17956.1"/>
    </source>
</evidence>
<sequence length="198" mass="21838">MEISTIVWLVVLAALALYVIGIYNKLVSLKNRYENAFSQIEVQLKRRYDLIPNLVESAKSYLKHERETLEAVISARNSALAGLKAASDNPGSATAIANLGNAEGALASALGRLNVVMEAYPDLKANQTIQQVMEELTSTENKVAFARQAFNDGVTTYNIFRQSFPPVFFAGFFGHRENGKLLEFADSQAFQAAPRVEF</sequence>
<keyword evidence="4 6" id="KW-1133">Transmembrane helix</keyword>
<organism evidence="7 8">
    <name type="scientific">Microbulbifer bruguierae</name>
    <dbReference type="NCBI Taxonomy" id="3029061"/>
    <lineage>
        <taxon>Bacteria</taxon>
        <taxon>Pseudomonadati</taxon>
        <taxon>Pseudomonadota</taxon>
        <taxon>Gammaproteobacteria</taxon>
        <taxon>Cellvibrionales</taxon>
        <taxon>Microbulbiferaceae</taxon>
        <taxon>Microbulbifer</taxon>
    </lineage>
</organism>
<protein>
    <submittedName>
        <fullName evidence="7">LemA family protein</fullName>
    </submittedName>
</protein>
<keyword evidence="5 6" id="KW-0472">Membrane</keyword>
<accession>A0ABY8NGA1</accession>
<proteinExistence type="inferred from homology"/>
<evidence type="ECO:0000256" key="5">
    <source>
        <dbReference type="ARBA" id="ARBA00023136"/>
    </source>
</evidence>
<dbReference type="EMBL" id="CP118605">
    <property type="protein sequence ID" value="WGL17956.1"/>
    <property type="molecule type" value="Genomic_DNA"/>
</dbReference>
<dbReference type="Proteomes" id="UP001236500">
    <property type="component" value="Chromosome"/>
</dbReference>
<dbReference type="PANTHER" id="PTHR34478:SF1">
    <property type="entry name" value="PROTEIN LEMA"/>
    <property type="match status" value="1"/>
</dbReference>
<comment type="similarity">
    <text evidence="2">Belongs to the LemA family.</text>
</comment>
<evidence type="ECO:0000256" key="4">
    <source>
        <dbReference type="ARBA" id="ARBA00022989"/>
    </source>
</evidence>
<reference evidence="7 8" key="1">
    <citation type="submission" date="2023-02" db="EMBL/GenBank/DDBJ databases">
        <title>Description and genomic characterization of Microbulbifer bruguierae sp. nov., isolated from the sediment of mangrove plant Bruguiera sexangula.</title>
        <authorList>
            <person name="Long M."/>
        </authorList>
    </citation>
    <scope>NUCLEOTIDE SEQUENCE [LARGE SCALE GENOMIC DNA]</scope>
    <source>
        <strain evidence="7 8">H12</strain>
    </source>
</reference>
<keyword evidence="3 6" id="KW-0812">Transmembrane</keyword>
<evidence type="ECO:0000256" key="6">
    <source>
        <dbReference type="SAM" id="Phobius"/>
    </source>
</evidence>
<comment type="subcellular location">
    <subcellularLocation>
        <location evidence="1">Membrane</location>
        <topology evidence="1">Single-pass membrane protein</topology>
    </subcellularLocation>
</comment>
<evidence type="ECO:0000256" key="2">
    <source>
        <dbReference type="ARBA" id="ARBA00008854"/>
    </source>
</evidence>
<dbReference type="Pfam" id="PF04011">
    <property type="entry name" value="LemA"/>
    <property type="match status" value="1"/>
</dbReference>
<evidence type="ECO:0000313" key="8">
    <source>
        <dbReference type="Proteomes" id="UP001236500"/>
    </source>
</evidence>
<dbReference type="RefSeq" id="WP_280321889.1">
    <property type="nucleotide sequence ID" value="NZ_CP118605.1"/>
</dbReference>
<dbReference type="InterPro" id="IPR023353">
    <property type="entry name" value="LemA-like_dom_sf"/>
</dbReference>